<dbReference type="AlphaFoldDB" id="A0AA40KIC1"/>
<comment type="caution">
    <text evidence="1">The sequence shown here is derived from an EMBL/GenBank/DDBJ whole genome shotgun (WGS) entry which is preliminary data.</text>
</comment>
<keyword evidence="2" id="KW-1185">Reference proteome</keyword>
<dbReference type="Proteomes" id="UP001177670">
    <property type="component" value="Unassembled WGS sequence"/>
</dbReference>
<evidence type="ECO:0000313" key="2">
    <source>
        <dbReference type="Proteomes" id="UP001177670"/>
    </source>
</evidence>
<proteinExistence type="predicted"/>
<dbReference type="EMBL" id="JAHYIQ010000026">
    <property type="protein sequence ID" value="KAK1121402.1"/>
    <property type="molecule type" value="Genomic_DNA"/>
</dbReference>
<accession>A0AA40KIC1</accession>
<evidence type="ECO:0000313" key="1">
    <source>
        <dbReference type="EMBL" id="KAK1121402.1"/>
    </source>
</evidence>
<name>A0AA40KIC1_9HYME</name>
<organism evidence="1 2">
    <name type="scientific">Melipona bicolor</name>
    <dbReference type="NCBI Taxonomy" id="60889"/>
    <lineage>
        <taxon>Eukaryota</taxon>
        <taxon>Metazoa</taxon>
        <taxon>Ecdysozoa</taxon>
        <taxon>Arthropoda</taxon>
        <taxon>Hexapoda</taxon>
        <taxon>Insecta</taxon>
        <taxon>Pterygota</taxon>
        <taxon>Neoptera</taxon>
        <taxon>Endopterygota</taxon>
        <taxon>Hymenoptera</taxon>
        <taxon>Apocrita</taxon>
        <taxon>Aculeata</taxon>
        <taxon>Apoidea</taxon>
        <taxon>Anthophila</taxon>
        <taxon>Apidae</taxon>
        <taxon>Melipona</taxon>
    </lineage>
</organism>
<reference evidence="1" key="1">
    <citation type="submission" date="2021-10" db="EMBL/GenBank/DDBJ databases">
        <title>Melipona bicolor Genome sequencing and assembly.</title>
        <authorList>
            <person name="Araujo N.S."/>
            <person name="Arias M.C."/>
        </authorList>
    </citation>
    <scope>NUCLEOTIDE SEQUENCE</scope>
    <source>
        <strain evidence="1">USP_2M_L1-L4_2017</strain>
        <tissue evidence="1">Whole body</tissue>
    </source>
</reference>
<sequence>MGGEPMLGHEGGSKIMAVMTTITAHVHTEVIKPWSRGSVLEKELSVNAGKINNKAGTAVELACLVPSADWGKEDRDSWTDARRWR</sequence>
<gene>
    <name evidence="1" type="ORF">K0M31_010204</name>
</gene>
<protein>
    <submittedName>
        <fullName evidence="1">Uncharacterized protein</fullName>
    </submittedName>
</protein>